<evidence type="ECO:0000313" key="3">
    <source>
        <dbReference type="Proteomes" id="UP000281708"/>
    </source>
</evidence>
<name>A0A3L8P3G1_9ACTN</name>
<dbReference type="GO" id="GO:0046872">
    <property type="term" value="F:metal ion binding"/>
    <property type="evidence" value="ECO:0007669"/>
    <property type="project" value="InterPro"/>
</dbReference>
<dbReference type="EMBL" id="RDBE01000006">
    <property type="protein sequence ID" value="RLV49634.1"/>
    <property type="molecule type" value="Genomic_DNA"/>
</dbReference>
<dbReference type="RefSeq" id="WP_121805399.1">
    <property type="nucleotide sequence ID" value="NZ_RDBE01000006.1"/>
</dbReference>
<gene>
    <name evidence="2" type="ORF">D9V37_06860</name>
</gene>
<dbReference type="InterPro" id="IPR034660">
    <property type="entry name" value="DinB/YfiT-like"/>
</dbReference>
<protein>
    <recommendedName>
        <fullName evidence="1">Mycothiol-dependent maleylpyruvate isomerase metal-binding domain-containing protein</fullName>
    </recommendedName>
</protein>
<feature type="domain" description="Mycothiol-dependent maleylpyruvate isomerase metal-binding" evidence="1">
    <location>
        <begin position="13"/>
        <end position="144"/>
    </location>
</feature>
<dbReference type="OrthoDB" id="3292744at2"/>
<evidence type="ECO:0000313" key="2">
    <source>
        <dbReference type="EMBL" id="RLV49634.1"/>
    </source>
</evidence>
<organism evidence="2 3">
    <name type="scientific">Nocardioides mangrovicus</name>
    <dbReference type="NCBI Taxonomy" id="2478913"/>
    <lineage>
        <taxon>Bacteria</taxon>
        <taxon>Bacillati</taxon>
        <taxon>Actinomycetota</taxon>
        <taxon>Actinomycetes</taxon>
        <taxon>Propionibacteriales</taxon>
        <taxon>Nocardioidaceae</taxon>
        <taxon>Nocardioides</taxon>
    </lineage>
</organism>
<comment type="caution">
    <text evidence="2">The sequence shown here is derived from an EMBL/GenBank/DDBJ whole genome shotgun (WGS) entry which is preliminary data.</text>
</comment>
<sequence>MRPRGFGEVVGGPEDARLDSPGLGDWDVRALLGHTCRAFLTVESYLAPAEPGGGPTLTGAADYFRAVAAGLADPAQVRQRGVDAGAALGEDPRGAALAIATRVAELVVSTPDEAPVATPVGLMILEGYLPTRAFELTVHTLDLARALDRPVPDVIAATAAPALELCARLLPVERQVAVLLALTGRESLPVGFSVLGG</sequence>
<proteinExistence type="predicted"/>
<dbReference type="AlphaFoldDB" id="A0A3L8P3G1"/>
<dbReference type="Gene3D" id="1.20.120.450">
    <property type="entry name" value="dinb family like domain"/>
    <property type="match status" value="1"/>
</dbReference>
<dbReference type="SUPFAM" id="SSF109854">
    <property type="entry name" value="DinB/YfiT-like putative metalloenzymes"/>
    <property type="match status" value="1"/>
</dbReference>
<dbReference type="Proteomes" id="UP000281708">
    <property type="component" value="Unassembled WGS sequence"/>
</dbReference>
<reference evidence="2 3" key="1">
    <citation type="submission" date="2018-10" db="EMBL/GenBank/DDBJ databases">
        <title>Marmoricola sp. 4Q3S-7 whole genome shotgun sequence.</title>
        <authorList>
            <person name="Li F."/>
        </authorList>
    </citation>
    <scope>NUCLEOTIDE SEQUENCE [LARGE SCALE GENOMIC DNA]</scope>
    <source>
        <strain evidence="2 3">4Q3S-7</strain>
    </source>
</reference>
<evidence type="ECO:0000259" key="1">
    <source>
        <dbReference type="Pfam" id="PF11716"/>
    </source>
</evidence>
<accession>A0A3L8P3G1</accession>
<keyword evidence="3" id="KW-1185">Reference proteome</keyword>
<dbReference type="InterPro" id="IPR024344">
    <property type="entry name" value="MDMPI_metal-binding"/>
</dbReference>
<dbReference type="Pfam" id="PF11716">
    <property type="entry name" value="MDMPI_N"/>
    <property type="match status" value="1"/>
</dbReference>